<dbReference type="Proteomes" id="UP000035037">
    <property type="component" value="Unassembled WGS sequence"/>
</dbReference>
<dbReference type="PATRIC" id="fig|1608419.3.peg.481"/>
<protein>
    <recommendedName>
        <fullName evidence="1">Aminoglycoside phosphotransferase domain-containing protein</fullName>
    </recommendedName>
</protein>
<evidence type="ECO:0000313" key="2">
    <source>
        <dbReference type="EMBL" id="KKZ11569.1"/>
    </source>
</evidence>
<comment type="caution">
    <text evidence="2">The sequence shown here is derived from an EMBL/GenBank/DDBJ whole genome shotgun (WGS) entry which is preliminary data.</text>
</comment>
<name>A0A0G8ATZ3_9SYNE</name>
<gene>
    <name evidence="2" type="ORF">TQ37_06860</name>
</gene>
<dbReference type="Pfam" id="PF01636">
    <property type="entry name" value="APH"/>
    <property type="match status" value="1"/>
</dbReference>
<dbReference type="Gene3D" id="3.90.1200.10">
    <property type="match status" value="1"/>
</dbReference>
<dbReference type="InterPro" id="IPR002575">
    <property type="entry name" value="Aminoglycoside_PTrfase"/>
</dbReference>
<feature type="domain" description="Aminoglycoside phosphotransferase" evidence="1">
    <location>
        <begin position="20"/>
        <end position="212"/>
    </location>
</feature>
<proteinExistence type="predicted"/>
<accession>A0A0G8ATZ3</accession>
<evidence type="ECO:0000259" key="1">
    <source>
        <dbReference type="Pfam" id="PF01636"/>
    </source>
</evidence>
<dbReference type="AlphaFoldDB" id="A0A0G8ATZ3"/>
<dbReference type="InterPro" id="IPR011009">
    <property type="entry name" value="Kinase-like_dom_sf"/>
</dbReference>
<reference evidence="2 3" key="1">
    <citation type="submission" date="2015-02" db="EMBL/GenBank/DDBJ databases">
        <authorList>
            <person name="Slaby B."/>
            <person name="Hentschel U."/>
        </authorList>
    </citation>
    <scope>NUCLEOTIDE SEQUENCE [LARGE SCALE GENOMIC DNA]</scope>
    <source>
        <strain evidence="2">15L</strain>
    </source>
</reference>
<evidence type="ECO:0000313" key="3">
    <source>
        <dbReference type="Proteomes" id="UP000035037"/>
    </source>
</evidence>
<dbReference type="Gene3D" id="3.30.200.20">
    <property type="entry name" value="Phosphorylase Kinase, domain 1"/>
    <property type="match status" value="1"/>
</dbReference>
<sequence>MLKQPLPKLATEIEWFSDVRRIEQEQACMRFLSTILPKGTVPEVVHFNSEHHICVMTCAPAEAIPWKEHLMNGVFEASEGFSVGLILRQIQEGSSATNGRSTFEEITFFDELRIDPFHRYLIACYPALKEPIDRLIDELLSCRYSLTHGDYSPKNILVDPAGAVMLLDFEVAHWGHPLFDVSFCLGHLMLKGWVLRREANALAAIQAFLRGYGRSVDGLIPHIGLLLLARLDSKSPMPYVQGDALRNRIRKTAMAWIQHSGQDDPLDLIKGAWQLS</sequence>
<dbReference type="EMBL" id="JYFQ01000139">
    <property type="protein sequence ID" value="KKZ11569.1"/>
    <property type="molecule type" value="Genomic_DNA"/>
</dbReference>
<organism evidence="2 3">
    <name type="scientific">Candidatus Synechococcus spongiarum 15L</name>
    <dbReference type="NCBI Taxonomy" id="1608419"/>
    <lineage>
        <taxon>Bacteria</taxon>
        <taxon>Bacillati</taxon>
        <taxon>Cyanobacteriota</taxon>
        <taxon>Cyanophyceae</taxon>
        <taxon>Synechococcales</taxon>
        <taxon>Synechococcaceae</taxon>
        <taxon>Synechococcus</taxon>
    </lineage>
</organism>
<dbReference type="SUPFAM" id="SSF56112">
    <property type="entry name" value="Protein kinase-like (PK-like)"/>
    <property type="match status" value="1"/>
</dbReference>
<reference evidence="2 3" key="2">
    <citation type="submission" date="2015-05" db="EMBL/GenBank/DDBJ databases">
        <title>Lifestyle Evolution in Cyanobacterial Symbionts of Sponges.</title>
        <authorList>
            <person name="Burgsdorf I."/>
            <person name="Slaby B.M."/>
            <person name="Handley K.M."/>
            <person name="Haber M."/>
            <person name="Blom J."/>
            <person name="Marshall C.W."/>
            <person name="Gilbert J.A."/>
            <person name="Hentschel U."/>
            <person name="Steindler L."/>
        </authorList>
    </citation>
    <scope>NUCLEOTIDE SEQUENCE [LARGE SCALE GENOMIC DNA]</scope>
    <source>
        <strain evidence="2">15L</strain>
    </source>
</reference>